<reference evidence="2 3" key="2">
    <citation type="journal article" date="2009" name="PLoS ONE">
        <title>The photosynthetic apparatus and its regulation in the aerobic gammaproteobacterium Congregibacter litoralis gen. nov., sp. nov.</title>
        <authorList>
            <person name="Spring S."/>
            <person name="Lunsdorf H."/>
            <person name="Fuchs B.M."/>
            <person name="Tindall B.J."/>
        </authorList>
    </citation>
    <scope>NUCLEOTIDE SEQUENCE [LARGE SCALE GENOMIC DNA]</scope>
    <source>
        <strain evidence="2">KT71</strain>
    </source>
</reference>
<proteinExistence type="predicted"/>
<organism evidence="2 3">
    <name type="scientific">Congregibacter litoralis KT71</name>
    <dbReference type="NCBI Taxonomy" id="314285"/>
    <lineage>
        <taxon>Bacteria</taxon>
        <taxon>Pseudomonadati</taxon>
        <taxon>Pseudomonadota</taxon>
        <taxon>Gammaproteobacteria</taxon>
        <taxon>Cellvibrionales</taxon>
        <taxon>Halieaceae</taxon>
        <taxon>Congregibacter</taxon>
    </lineage>
</organism>
<dbReference type="Pfam" id="PF03372">
    <property type="entry name" value="Exo_endo_phos"/>
    <property type="match status" value="1"/>
</dbReference>
<dbReference type="Proteomes" id="UP000019205">
    <property type="component" value="Chromosome"/>
</dbReference>
<comment type="caution">
    <text evidence="2">The sequence shown here is derived from an EMBL/GenBank/DDBJ whole genome shotgun (WGS) entry which is preliminary data.</text>
</comment>
<evidence type="ECO:0000259" key="1">
    <source>
        <dbReference type="Pfam" id="PF03372"/>
    </source>
</evidence>
<dbReference type="AlphaFoldDB" id="A4A5W6"/>
<dbReference type="EMBL" id="AAOA02000002">
    <property type="protein sequence ID" value="EAQ98413.1"/>
    <property type="molecule type" value="Genomic_DNA"/>
</dbReference>
<dbReference type="GO" id="GO:0004519">
    <property type="term" value="F:endonuclease activity"/>
    <property type="evidence" value="ECO:0007669"/>
    <property type="project" value="UniProtKB-KW"/>
</dbReference>
<keyword evidence="2" id="KW-0378">Hydrolase</keyword>
<dbReference type="InterPro" id="IPR005135">
    <property type="entry name" value="Endo/exonuclease/phosphatase"/>
</dbReference>
<keyword evidence="3" id="KW-1185">Reference proteome</keyword>
<sequence>MRRLPCKLLPAIFLILGVLLMPAGAHSEARVLRVATFNVSMEGGNYVGKGVTPSGHELPAALSNSEHPQIKNIAEIIQRIRPDVLLLNEFDYHADPERGVKPFIERYLQQSQTDVEAIDYPYYYQGPVNTGVDSGMDLDRDGEASGTGNDAFGYGLYPGQYGMLLLSRYPIDFEAIRSFQLFKWKDMPDNLMTDMRTETNELWYPEAVQKVLRLSSKSHWDVPVRINGNVLHVLASHPTPPVFDGPEDRNGRRNHDEIRFWVDYIEGGEQADYIYDDRDQPGGLKDERFVILGDLNASMEEGDARREGITALLGHDKVRRGLLPTSDGGRANNADSRFSPTHTASWGIRADYVIPSKKGWRVIDAGVFWPAPGDPLRRLVKNRRASSDHRLVWMDLELVD</sequence>
<accession>A4A5W6</accession>
<dbReference type="HOGENOM" id="CLU_042670_1_0_6"/>
<dbReference type="GO" id="GO:0004527">
    <property type="term" value="F:exonuclease activity"/>
    <property type="evidence" value="ECO:0007669"/>
    <property type="project" value="UniProtKB-KW"/>
</dbReference>
<dbReference type="SUPFAM" id="SSF56219">
    <property type="entry name" value="DNase I-like"/>
    <property type="match status" value="1"/>
</dbReference>
<feature type="domain" description="Endonuclease/exonuclease/phosphatase" evidence="1">
    <location>
        <begin position="35"/>
        <end position="389"/>
    </location>
</feature>
<dbReference type="eggNOG" id="COG4222">
    <property type="taxonomic scope" value="Bacteria"/>
</dbReference>
<reference evidence="2 3" key="1">
    <citation type="journal article" date="2007" name="Proc. Natl. Acad. Sci. U.S.A.">
        <title>Characterization of a marine gammaproteobacterium capable of aerobic anoxygenic photosynthesis.</title>
        <authorList>
            <person name="Fuchs B.M."/>
            <person name="Spring S."/>
            <person name="Teeling H."/>
            <person name="Quast C."/>
            <person name="Wulf J."/>
            <person name="Schattenhofer M."/>
            <person name="Yan S."/>
            <person name="Ferriera S."/>
            <person name="Johnson J."/>
            <person name="Glockner F.O."/>
            <person name="Amann R."/>
        </authorList>
    </citation>
    <scope>NUCLEOTIDE SEQUENCE [LARGE SCALE GENOMIC DNA]</scope>
    <source>
        <strain evidence="2">KT71</strain>
    </source>
</reference>
<keyword evidence="2" id="KW-0269">Exonuclease</keyword>
<evidence type="ECO:0000313" key="3">
    <source>
        <dbReference type="Proteomes" id="UP000019205"/>
    </source>
</evidence>
<gene>
    <name evidence="2" type="ORF">KT71_00510</name>
</gene>
<dbReference type="RefSeq" id="WP_008292483.1">
    <property type="nucleotide sequence ID" value="NZ_CM002299.1"/>
</dbReference>
<evidence type="ECO:0000313" key="2">
    <source>
        <dbReference type="EMBL" id="EAQ98413.1"/>
    </source>
</evidence>
<dbReference type="STRING" id="314285.KT71_00510"/>
<name>A4A5W6_9GAMM</name>
<protein>
    <submittedName>
        <fullName evidence="2">Endonuclease/Exonuclease/phosphatase family</fullName>
    </submittedName>
</protein>
<dbReference type="InterPro" id="IPR036691">
    <property type="entry name" value="Endo/exonu/phosph_ase_sf"/>
</dbReference>
<keyword evidence="2" id="KW-0255">Endonuclease</keyword>
<dbReference type="Gene3D" id="3.60.10.10">
    <property type="entry name" value="Endonuclease/exonuclease/phosphatase"/>
    <property type="match status" value="1"/>
</dbReference>
<keyword evidence="2" id="KW-0540">Nuclease</keyword>